<keyword evidence="2 4" id="KW-0863">Zinc-finger</keyword>
<evidence type="ECO:0000256" key="5">
    <source>
        <dbReference type="SAM" id="Coils"/>
    </source>
</evidence>
<evidence type="ECO:0000256" key="4">
    <source>
        <dbReference type="PROSITE-ProRule" id="PRU01343"/>
    </source>
</evidence>
<keyword evidence="9" id="KW-1185">Reference proteome</keyword>
<feature type="domain" description="GRF-type" evidence="7">
    <location>
        <begin position="17"/>
        <end position="65"/>
    </location>
</feature>
<keyword evidence="5" id="KW-0175">Coiled coil</keyword>
<accession>A0A2T2N5X8</accession>
<proteinExistence type="predicted"/>
<dbReference type="InterPro" id="IPR010666">
    <property type="entry name" value="Znf_GRF"/>
</dbReference>
<evidence type="ECO:0000256" key="3">
    <source>
        <dbReference type="ARBA" id="ARBA00022833"/>
    </source>
</evidence>
<protein>
    <recommendedName>
        <fullName evidence="7">GRF-type domain-containing protein</fullName>
    </recommendedName>
</protein>
<feature type="compositionally biased region" description="Basic and acidic residues" evidence="6">
    <location>
        <begin position="74"/>
        <end position="85"/>
    </location>
</feature>
<feature type="compositionally biased region" description="Acidic residues" evidence="6">
    <location>
        <begin position="138"/>
        <end position="154"/>
    </location>
</feature>
<evidence type="ECO:0000256" key="1">
    <source>
        <dbReference type="ARBA" id="ARBA00022723"/>
    </source>
</evidence>
<dbReference type="AlphaFoldDB" id="A0A2T2N5X8"/>
<evidence type="ECO:0000313" key="8">
    <source>
        <dbReference type="EMBL" id="PSN60855.1"/>
    </source>
</evidence>
<sequence>MSSAERKGRVINHKWYCGCQPPKLAVHFKSKHGKIEHRRGQWFRTCSKHKDDPTRCKFYLWDDEAEDREKALREKGLDTEPDWRFETIPTTPSGATRTPSRPLPTTPSRPPQRAPLPPPAYTPKAGPSAQGTKRGSEAVDEDDFGLDQGDDEELAQALITAETPRKAARTDQFTTPARRTLPWQSGTHRTGLETPRTDRQALENPFMKKITAAGSTPSKGKEPATPSSSFETPSSSQCGLGGSQKSAEVDYYAHDVTELLEEANIQLDEAVGQRLNALLWKHANRARGLEKSRNIARSEAGAREAKVEELSFRVKTLEKELEAEKRKVEYAEWKLENGGEEL</sequence>
<feature type="compositionally biased region" description="Polar residues" evidence="6">
    <location>
        <begin position="171"/>
        <end position="188"/>
    </location>
</feature>
<dbReference type="GO" id="GO:0008270">
    <property type="term" value="F:zinc ion binding"/>
    <property type="evidence" value="ECO:0007669"/>
    <property type="project" value="UniProtKB-KW"/>
</dbReference>
<feature type="coiled-coil region" evidence="5">
    <location>
        <begin position="307"/>
        <end position="334"/>
    </location>
</feature>
<organism evidence="8 9">
    <name type="scientific">Corynespora cassiicola Philippines</name>
    <dbReference type="NCBI Taxonomy" id="1448308"/>
    <lineage>
        <taxon>Eukaryota</taxon>
        <taxon>Fungi</taxon>
        <taxon>Dikarya</taxon>
        <taxon>Ascomycota</taxon>
        <taxon>Pezizomycotina</taxon>
        <taxon>Dothideomycetes</taxon>
        <taxon>Pleosporomycetidae</taxon>
        <taxon>Pleosporales</taxon>
        <taxon>Corynesporascaceae</taxon>
        <taxon>Corynespora</taxon>
    </lineage>
</organism>
<dbReference type="OrthoDB" id="430051at2759"/>
<dbReference type="PROSITE" id="PS51999">
    <property type="entry name" value="ZF_GRF"/>
    <property type="match status" value="1"/>
</dbReference>
<keyword evidence="1" id="KW-0479">Metal-binding</keyword>
<feature type="compositionally biased region" description="Low complexity" evidence="6">
    <location>
        <begin position="223"/>
        <end position="236"/>
    </location>
</feature>
<feature type="region of interest" description="Disordered" evidence="6">
    <location>
        <begin position="74"/>
        <end position="244"/>
    </location>
</feature>
<evidence type="ECO:0000259" key="7">
    <source>
        <dbReference type="PROSITE" id="PS51999"/>
    </source>
</evidence>
<reference evidence="8 9" key="1">
    <citation type="journal article" date="2018" name="Front. Microbiol.">
        <title>Genome-Wide Analysis of Corynespora cassiicola Leaf Fall Disease Putative Effectors.</title>
        <authorList>
            <person name="Lopez D."/>
            <person name="Ribeiro S."/>
            <person name="Label P."/>
            <person name="Fumanal B."/>
            <person name="Venisse J.S."/>
            <person name="Kohler A."/>
            <person name="de Oliveira R.R."/>
            <person name="Labutti K."/>
            <person name="Lipzen A."/>
            <person name="Lail K."/>
            <person name="Bauer D."/>
            <person name="Ohm R.A."/>
            <person name="Barry K.W."/>
            <person name="Spatafora J."/>
            <person name="Grigoriev I.V."/>
            <person name="Martin F.M."/>
            <person name="Pujade-Renaud V."/>
        </authorList>
    </citation>
    <scope>NUCLEOTIDE SEQUENCE [LARGE SCALE GENOMIC DNA]</scope>
    <source>
        <strain evidence="8 9">Philippines</strain>
    </source>
</reference>
<name>A0A2T2N5X8_CORCC</name>
<evidence type="ECO:0000256" key="6">
    <source>
        <dbReference type="SAM" id="MobiDB-lite"/>
    </source>
</evidence>
<gene>
    <name evidence="8" type="ORF">BS50DRAFT_199570</name>
</gene>
<dbReference type="STRING" id="1448308.A0A2T2N5X8"/>
<dbReference type="EMBL" id="KZ678147">
    <property type="protein sequence ID" value="PSN60855.1"/>
    <property type="molecule type" value="Genomic_DNA"/>
</dbReference>
<evidence type="ECO:0000313" key="9">
    <source>
        <dbReference type="Proteomes" id="UP000240883"/>
    </source>
</evidence>
<keyword evidence="3" id="KW-0862">Zinc</keyword>
<feature type="compositionally biased region" description="Pro residues" evidence="6">
    <location>
        <begin position="101"/>
        <end position="121"/>
    </location>
</feature>
<dbReference type="Proteomes" id="UP000240883">
    <property type="component" value="Unassembled WGS sequence"/>
</dbReference>
<evidence type="ECO:0000256" key="2">
    <source>
        <dbReference type="ARBA" id="ARBA00022771"/>
    </source>
</evidence>